<protein>
    <submittedName>
        <fullName evidence="1">Uncharacterized protein</fullName>
    </submittedName>
</protein>
<accession>A0ABD0T0A8</accession>
<evidence type="ECO:0000313" key="1">
    <source>
        <dbReference type="EMBL" id="KAL0831453.1"/>
    </source>
</evidence>
<organism evidence="1 2">
    <name type="scientific">Loxostege sticticalis</name>
    <name type="common">Beet webworm moth</name>
    <dbReference type="NCBI Taxonomy" id="481309"/>
    <lineage>
        <taxon>Eukaryota</taxon>
        <taxon>Metazoa</taxon>
        <taxon>Ecdysozoa</taxon>
        <taxon>Arthropoda</taxon>
        <taxon>Hexapoda</taxon>
        <taxon>Insecta</taxon>
        <taxon>Pterygota</taxon>
        <taxon>Neoptera</taxon>
        <taxon>Endopterygota</taxon>
        <taxon>Lepidoptera</taxon>
        <taxon>Glossata</taxon>
        <taxon>Ditrysia</taxon>
        <taxon>Pyraloidea</taxon>
        <taxon>Crambidae</taxon>
        <taxon>Pyraustinae</taxon>
        <taxon>Loxostege</taxon>
    </lineage>
</organism>
<gene>
    <name evidence="1" type="ORF">ABMA28_002254</name>
</gene>
<reference evidence="1 2" key="1">
    <citation type="submission" date="2024-06" db="EMBL/GenBank/DDBJ databases">
        <title>A chromosome-level genome assembly of beet webworm, Loxostege sticticalis.</title>
        <authorList>
            <person name="Zhang Y."/>
        </authorList>
    </citation>
    <scope>NUCLEOTIDE SEQUENCE [LARGE SCALE GENOMIC DNA]</scope>
    <source>
        <strain evidence="1">AQ028</strain>
        <tissue evidence="1">Male pupae</tissue>
    </source>
</reference>
<dbReference type="AlphaFoldDB" id="A0ABD0T0A8"/>
<evidence type="ECO:0000313" key="2">
    <source>
        <dbReference type="Proteomes" id="UP001549921"/>
    </source>
</evidence>
<comment type="caution">
    <text evidence="1">The sequence shown here is derived from an EMBL/GenBank/DDBJ whole genome shotgun (WGS) entry which is preliminary data.</text>
</comment>
<sequence length="252" mass="28598">MMESQENRGQPSKIIGTYTGKILVKANGKNVIRMQMKNPCEHIFLRPIFMAAYNMSKNCLCPKGRFINDFDIDGLSRKYYDGSFLYGNITFQTILYSDVCNIGCTIIDGKFDLRVTNVGVCKGPKAKNCTELKTGVLNRTTIYSDLLIKETTKLSKGKILIKANGKNVIRIQMKSPCHHIFLRSLFMAAYNMSQNCLCPKGRFINNFNIEGICKKYYDGSFLYGNITIQTILHSDVCNFSCSIVEVEMYPKE</sequence>
<dbReference type="Proteomes" id="UP001549921">
    <property type="component" value="Unassembled WGS sequence"/>
</dbReference>
<name>A0ABD0T0A8_LOXSC</name>
<dbReference type="EMBL" id="JBEDNZ010000012">
    <property type="protein sequence ID" value="KAL0831453.1"/>
    <property type="molecule type" value="Genomic_DNA"/>
</dbReference>
<proteinExistence type="predicted"/>